<keyword evidence="2" id="KW-0677">Repeat</keyword>
<dbReference type="InterPro" id="IPR017096">
    <property type="entry name" value="BTB-kelch_protein"/>
</dbReference>
<evidence type="ECO:0000256" key="1">
    <source>
        <dbReference type="ARBA" id="ARBA00022441"/>
    </source>
</evidence>
<dbReference type="PIRSF" id="PIRSF037037">
    <property type="entry name" value="Kelch-like_protein_gigaxonin"/>
    <property type="match status" value="1"/>
</dbReference>
<sequence length="693" mass="78831">MNKLRQDNRLNDVTLSVAGKCSPCHAVVLAASSSKLRDELLKNDDHVTSSSKRKRIELEQIDSDSLGHIVHYMYSGRCCKANKYKIIETAATVLDITTTRDDPGSTQQMPENSANTRQTSDEYINSFLTELGKLRQTESLTDVAIETDNHTIPCHRCVLAACSDFFLAMFSSELSESKAETVRLREIDSDIVKSLVEFAYTGHLELNGESVEGLLIVANQLQWREVEDVCVEFLEERLATFNCLGIFHLAESLGYSTLSKKAKEFGYANFSKVCREDEILEVDIEHLIDLLSDDVIIDREETVVNLIIRWIESNQSRYEEIPYQQFAELIHVDALFAGRITNENATVVANLSRMESLQIVAPRQRRIYHQVLAFFGSYEMDKRQRNVEIYNPRTKKWRMLSVLPSSADAFISSVVPIGHDIWVSTLKRSTWIYSPVNDEWKEVRQQPGRVLNLYAAVYHCGHLYIIGGSNFHTNVVKATVDRYDRVKDSWKAMAPLLSAVGTKAAVTWRSYIYVIGGWNGTVYTNQVQRYDSLRDTWEFVAHCPARDTCGIGAATVGDFIYVVEGGDTFRYDPQEDEWSKKSSTNHPRSDFNLVTYNGYMCVLGGVHLGQHIRSIEQYDHRLDCWKILDTLEDFTIFSYPRCVAIQQSIVHRDAYKYSLASNSNQTQGQRIVRKSSFKMPTDSSVSSLVLSLT</sequence>
<dbReference type="SMART" id="SM00875">
    <property type="entry name" value="BACK"/>
    <property type="match status" value="1"/>
</dbReference>
<feature type="region of interest" description="Disordered" evidence="3">
    <location>
        <begin position="98"/>
        <end position="119"/>
    </location>
</feature>
<dbReference type="Pfam" id="PF07707">
    <property type="entry name" value="BACK"/>
    <property type="match status" value="1"/>
</dbReference>
<dbReference type="InterPro" id="IPR015915">
    <property type="entry name" value="Kelch-typ_b-propeller"/>
</dbReference>
<dbReference type="PANTHER" id="PTHR24412">
    <property type="entry name" value="KELCH PROTEIN"/>
    <property type="match status" value="1"/>
</dbReference>
<feature type="compositionally biased region" description="Polar residues" evidence="3">
    <location>
        <begin position="104"/>
        <end position="119"/>
    </location>
</feature>
<feature type="domain" description="BTB" evidence="4">
    <location>
        <begin position="141"/>
        <end position="208"/>
    </location>
</feature>
<dbReference type="Gene3D" id="1.25.40.420">
    <property type="match status" value="1"/>
</dbReference>
<dbReference type="PROSITE" id="PS50097">
    <property type="entry name" value="BTB"/>
    <property type="match status" value="2"/>
</dbReference>
<dbReference type="PANTHER" id="PTHR24412:SF488">
    <property type="entry name" value="KELCH-LIKE PROTEIN 24"/>
    <property type="match status" value="1"/>
</dbReference>
<dbReference type="InterPro" id="IPR000210">
    <property type="entry name" value="BTB/POZ_dom"/>
</dbReference>
<dbReference type="CDD" id="cd18186">
    <property type="entry name" value="BTB_POZ_ZBTB_KLHL-like"/>
    <property type="match status" value="1"/>
</dbReference>
<dbReference type="Pfam" id="PF00651">
    <property type="entry name" value="BTB"/>
    <property type="match status" value="2"/>
</dbReference>
<evidence type="ECO:0000256" key="2">
    <source>
        <dbReference type="ARBA" id="ARBA00022737"/>
    </source>
</evidence>
<evidence type="ECO:0000313" key="6">
    <source>
        <dbReference type="RefSeq" id="XP_002733689.1"/>
    </source>
</evidence>
<evidence type="ECO:0000256" key="3">
    <source>
        <dbReference type="SAM" id="MobiDB-lite"/>
    </source>
</evidence>
<dbReference type="InterPro" id="IPR006652">
    <property type="entry name" value="Kelch_1"/>
</dbReference>
<gene>
    <name evidence="6" type="primary">LOC100377918</name>
</gene>
<dbReference type="SMART" id="SM00225">
    <property type="entry name" value="BTB"/>
    <property type="match status" value="2"/>
</dbReference>
<organism evidence="5 6">
    <name type="scientific">Saccoglossus kowalevskii</name>
    <name type="common">Acorn worm</name>
    <dbReference type="NCBI Taxonomy" id="10224"/>
    <lineage>
        <taxon>Eukaryota</taxon>
        <taxon>Metazoa</taxon>
        <taxon>Hemichordata</taxon>
        <taxon>Enteropneusta</taxon>
        <taxon>Harrimaniidae</taxon>
        <taxon>Saccoglossus</taxon>
    </lineage>
</organism>
<dbReference type="SUPFAM" id="SSF54695">
    <property type="entry name" value="POZ domain"/>
    <property type="match status" value="2"/>
</dbReference>
<dbReference type="InterPro" id="IPR011705">
    <property type="entry name" value="BACK"/>
</dbReference>
<dbReference type="SMART" id="SM00612">
    <property type="entry name" value="Kelch"/>
    <property type="match status" value="4"/>
</dbReference>
<evidence type="ECO:0000313" key="5">
    <source>
        <dbReference type="Proteomes" id="UP000694865"/>
    </source>
</evidence>
<keyword evidence="5" id="KW-1185">Reference proteome</keyword>
<evidence type="ECO:0000259" key="4">
    <source>
        <dbReference type="PROSITE" id="PS50097"/>
    </source>
</evidence>
<dbReference type="Pfam" id="PF01344">
    <property type="entry name" value="Kelch_1"/>
    <property type="match status" value="3"/>
</dbReference>
<dbReference type="Gene3D" id="3.30.710.10">
    <property type="entry name" value="Potassium Channel Kv1.1, Chain A"/>
    <property type="match status" value="2"/>
</dbReference>
<name>A0ABM0GN83_SACKO</name>
<dbReference type="SUPFAM" id="SSF117281">
    <property type="entry name" value="Kelch motif"/>
    <property type="match status" value="1"/>
</dbReference>
<feature type="domain" description="BTB" evidence="4">
    <location>
        <begin position="11"/>
        <end position="77"/>
    </location>
</feature>
<dbReference type="Proteomes" id="UP000694865">
    <property type="component" value="Unplaced"/>
</dbReference>
<dbReference type="InterPro" id="IPR011333">
    <property type="entry name" value="SKP1/BTB/POZ_sf"/>
</dbReference>
<dbReference type="GeneID" id="100377918"/>
<reference evidence="6" key="1">
    <citation type="submission" date="2025-08" db="UniProtKB">
        <authorList>
            <consortium name="RefSeq"/>
        </authorList>
    </citation>
    <scope>IDENTIFICATION</scope>
    <source>
        <tissue evidence="6">Testes</tissue>
    </source>
</reference>
<proteinExistence type="predicted"/>
<accession>A0ABM0GN83</accession>
<dbReference type="RefSeq" id="XP_002733689.1">
    <property type="nucleotide sequence ID" value="XM_002733643.1"/>
</dbReference>
<protein>
    <submittedName>
        <fullName evidence="6">Kelch-like protein diablo-like</fullName>
    </submittedName>
</protein>
<dbReference type="Gene3D" id="2.120.10.80">
    <property type="entry name" value="Kelch-type beta propeller"/>
    <property type="match status" value="1"/>
</dbReference>
<keyword evidence="1" id="KW-0880">Kelch repeat</keyword>